<proteinExistence type="predicted"/>
<sequence length="94" mass="9447">MSNSGAHEMAQAQARMAGRFTGMPETGMVGAQAGPHAGAHAAPAGRELDPAVAGLIARLPGPGGTMSPGAIARWTDAARAVLTLAYALDEDLPR</sequence>
<evidence type="ECO:0000313" key="2">
    <source>
        <dbReference type="EMBL" id="MFC4911682.1"/>
    </source>
</evidence>
<gene>
    <name evidence="2" type="ORF">ACFPCY_30560</name>
</gene>
<feature type="region of interest" description="Disordered" evidence="1">
    <location>
        <begin position="1"/>
        <end position="45"/>
    </location>
</feature>
<reference evidence="3" key="1">
    <citation type="journal article" date="2019" name="Int. J. Syst. Evol. Microbiol.">
        <title>The Global Catalogue of Microorganisms (GCM) 10K type strain sequencing project: providing services to taxonomists for standard genome sequencing and annotation.</title>
        <authorList>
            <consortium name="The Broad Institute Genomics Platform"/>
            <consortium name="The Broad Institute Genome Sequencing Center for Infectious Disease"/>
            <person name="Wu L."/>
            <person name="Ma J."/>
        </authorList>
    </citation>
    <scope>NUCLEOTIDE SEQUENCE [LARGE SCALE GENOMIC DNA]</scope>
    <source>
        <strain evidence="3">KLKA75</strain>
    </source>
</reference>
<protein>
    <submittedName>
        <fullName evidence="2">Uncharacterized protein</fullName>
    </submittedName>
</protein>
<evidence type="ECO:0000313" key="3">
    <source>
        <dbReference type="Proteomes" id="UP001595872"/>
    </source>
</evidence>
<dbReference type="RefSeq" id="WP_378260853.1">
    <property type="nucleotide sequence ID" value="NZ_JBHSIT010000010.1"/>
</dbReference>
<feature type="compositionally biased region" description="Low complexity" evidence="1">
    <location>
        <begin position="30"/>
        <end position="45"/>
    </location>
</feature>
<dbReference type="Proteomes" id="UP001595872">
    <property type="component" value="Unassembled WGS sequence"/>
</dbReference>
<accession>A0ABV9U5M5</accession>
<name>A0ABV9U5M5_9ACTN</name>
<comment type="caution">
    <text evidence="2">The sequence shown here is derived from an EMBL/GenBank/DDBJ whole genome shotgun (WGS) entry which is preliminary data.</text>
</comment>
<evidence type="ECO:0000256" key="1">
    <source>
        <dbReference type="SAM" id="MobiDB-lite"/>
    </source>
</evidence>
<dbReference type="EMBL" id="JBHSIT010000010">
    <property type="protein sequence ID" value="MFC4911682.1"/>
    <property type="molecule type" value="Genomic_DNA"/>
</dbReference>
<organism evidence="2 3">
    <name type="scientific">Actinomadura gamaensis</name>
    <dbReference type="NCBI Taxonomy" id="1763541"/>
    <lineage>
        <taxon>Bacteria</taxon>
        <taxon>Bacillati</taxon>
        <taxon>Actinomycetota</taxon>
        <taxon>Actinomycetes</taxon>
        <taxon>Streptosporangiales</taxon>
        <taxon>Thermomonosporaceae</taxon>
        <taxon>Actinomadura</taxon>
    </lineage>
</organism>
<keyword evidence="3" id="KW-1185">Reference proteome</keyword>